<gene>
    <name evidence="2" type="ORF">J6I44_15405</name>
</gene>
<proteinExistence type="predicted"/>
<dbReference type="RefSeq" id="WP_265767039.1">
    <property type="nucleotide sequence ID" value="NZ_JAGGJA010000011.1"/>
</dbReference>
<evidence type="ECO:0000313" key="2">
    <source>
        <dbReference type="EMBL" id="MCW9708252.1"/>
    </source>
</evidence>
<keyword evidence="1" id="KW-0732">Signal</keyword>
<organism evidence="2 3">
    <name type="scientific">Fodinibius salsisoli</name>
    <dbReference type="NCBI Taxonomy" id="2820877"/>
    <lineage>
        <taxon>Bacteria</taxon>
        <taxon>Pseudomonadati</taxon>
        <taxon>Balneolota</taxon>
        <taxon>Balneolia</taxon>
        <taxon>Balneolales</taxon>
        <taxon>Balneolaceae</taxon>
        <taxon>Fodinibius</taxon>
    </lineage>
</organism>
<dbReference type="Proteomes" id="UP001207918">
    <property type="component" value="Unassembled WGS sequence"/>
</dbReference>
<reference evidence="2 3" key="1">
    <citation type="submission" date="2021-03" db="EMBL/GenBank/DDBJ databases">
        <title>Aliifodinibius sp. nov., a new bacterium isolated from saline soil.</title>
        <authorList>
            <person name="Galisteo C."/>
            <person name="De La Haba R."/>
            <person name="Sanchez-Porro C."/>
            <person name="Ventosa A."/>
        </authorList>
    </citation>
    <scope>NUCLEOTIDE SEQUENCE [LARGE SCALE GENOMIC DNA]</scope>
    <source>
        <strain evidence="2 3">1BSP15-2V2</strain>
    </source>
</reference>
<evidence type="ECO:0000313" key="3">
    <source>
        <dbReference type="Proteomes" id="UP001207918"/>
    </source>
</evidence>
<sequence>MKKIIFTSCLLFGLLLTFNTSSHAQEGRIQAGPGLAYGGEAENLGISLDGYYTINEEFRAGAAFTYFFANDLYSSYAIDLNGNYIFHNEDELMAYGIAGLNIFTYSWDSDVAGVDDSESEIGLNLGAGLEYNVDFANLFGELKFAGLGSDANQLVLGAGLRFDIQ</sequence>
<dbReference type="SUPFAM" id="SSF56925">
    <property type="entry name" value="OMPA-like"/>
    <property type="match status" value="1"/>
</dbReference>
<name>A0ABT3PQV8_9BACT</name>
<feature type="signal peptide" evidence="1">
    <location>
        <begin position="1"/>
        <end position="24"/>
    </location>
</feature>
<accession>A0ABT3PQV8</accession>
<evidence type="ECO:0000256" key="1">
    <source>
        <dbReference type="SAM" id="SignalP"/>
    </source>
</evidence>
<dbReference type="EMBL" id="JAGGJA010000011">
    <property type="protein sequence ID" value="MCW9708252.1"/>
    <property type="molecule type" value="Genomic_DNA"/>
</dbReference>
<evidence type="ECO:0008006" key="4">
    <source>
        <dbReference type="Google" id="ProtNLM"/>
    </source>
</evidence>
<feature type="chain" id="PRO_5046389283" description="Outer membrane protein beta-barrel domain-containing protein" evidence="1">
    <location>
        <begin position="25"/>
        <end position="165"/>
    </location>
</feature>
<comment type="caution">
    <text evidence="2">The sequence shown here is derived from an EMBL/GenBank/DDBJ whole genome shotgun (WGS) entry which is preliminary data.</text>
</comment>
<protein>
    <recommendedName>
        <fullName evidence="4">Outer membrane protein beta-barrel domain-containing protein</fullName>
    </recommendedName>
</protein>
<dbReference type="Gene3D" id="2.40.160.20">
    <property type="match status" value="1"/>
</dbReference>
<dbReference type="InterPro" id="IPR011250">
    <property type="entry name" value="OMP/PagP_B-barrel"/>
</dbReference>
<keyword evidence="3" id="KW-1185">Reference proteome</keyword>